<name>A0A165ZC70_9AGAM</name>
<organism evidence="1 2">
    <name type="scientific">Sistotremastrum suecicum HHB10207 ss-3</name>
    <dbReference type="NCBI Taxonomy" id="1314776"/>
    <lineage>
        <taxon>Eukaryota</taxon>
        <taxon>Fungi</taxon>
        <taxon>Dikarya</taxon>
        <taxon>Basidiomycota</taxon>
        <taxon>Agaricomycotina</taxon>
        <taxon>Agaricomycetes</taxon>
        <taxon>Sistotremastrales</taxon>
        <taxon>Sistotremastraceae</taxon>
        <taxon>Sistotremastrum</taxon>
    </lineage>
</organism>
<keyword evidence="2" id="KW-1185">Reference proteome</keyword>
<dbReference type="EMBL" id="KV428196">
    <property type="protein sequence ID" value="KZT34156.1"/>
    <property type="molecule type" value="Genomic_DNA"/>
</dbReference>
<dbReference type="Proteomes" id="UP000076798">
    <property type="component" value="Unassembled WGS sequence"/>
</dbReference>
<sequence length="179" mass="20127">MAESEITCPLVALGTHHYLDCPCEECVVGDLRIVTGYLVPYADMMGYLNNPQNQEASLRDLETFKYKLDRRIKSFTVKADFLKEKKEYLVGVVIKDSELDQSSGGHRLDEALKTLRELLNIPEGVHETTLTIDYRNLDDLMATCIAEADSWLDWAVANGLETREDADEMSAAMHNVPAV</sequence>
<evidence type="ECO:0000313" key="2">
    <source>
        <dbReference type="Proteomes" id="UP000076798"/>
    </source>
</evidence>
<accession>A0A165ZC70</accession>
<reference evidence="1 2" key="1">
    <citation type="journal article" date="2016" name="Mol. Biol. Evol.">
        <title>Comparative Genomics of Early-Diverging Mushroom-Forming Fungi Provides Insights into the Origins of Lignocellulose Decay Capabilities.</title>
        <authorList>
            <person name="Nagy L.G."/>
            <person name="Riley R."/>
            <person name="Tritt A."/>
            <person name="Adam C."/>
            <person name="Daum C."/>
            <person name="Floudas D."/>
            <person name="Sun H."/>
            <person name="Yadav J.S."/>
            <person name="Pangilinan J."/>
            <person name="Larsson K.H."/>
            <person name="Matsuura K."/>
            <person name="Barry K."/>
            <person name="Labutti K."/>
            <person name="Kuo R."/>
            <person name="Ohm R.A."/>
            <person name="Bhattacharya S.S."/>
            <person name="Shirouzu T."/>
            <person name="Yoshinaga Y."/>
            <person name="Martin F.M."/>
            <person name="Grigoriev I.V."/>
            <person name="Hibbett D.S."/>
        </authorList>
    </citation>
    <scope>NUCLEOTIDE SEQUENCE [LARGE SCALE GENOMIC DNA]</scope>
    <source>
        <strain evidence="1 2">HHB10207 ss-3</strain>
    </source>
</reference>
<dbReference type="AlphaFoldDB" id="A0A165ZC70"/>
<protein>
    <submittedName>
        <fullName evidence="1">Uncharacterized protein</fullName>
    </submittedName>
</protein>
<proteinExistence type="predicted"/>
<evidence type="ECO:0000313" key="1">
    <source>
        <dbReference type="EMBL" id="KZT34156.1"/>
    </source>
</evidence>
<gene>
    <name evidence="1" type="ORF">SISSUDRAFT_310723</name>
</gene>